<sequence>MQIGFEAGGRRVDNHYIEGDCNELSWIVKLVSGACSKLRK</sequence>
<reference evidence="1" key="1">
    <citation type="submission" date="2014-09" db="EMBL/GenBank/DDBJ databases">
        <authorList>
            <person name="Magalhaes I.L.F."/>
            <person name="Oliveira U."/>
            <person name="Santos F.R."/>
            <person name="Vidigal T.H.D.A."/>
            <person name="Brescovit A.D."/>
            <person name="Santos A.J."/>
        </authorList>
    </citation>
    <scope>NUCLEOTIDE SEQUENCE</scope>
    <source>
        <tissue evidence="1">Shoot tissue taken approximately 20 cm above the soil surface</tissue>
    </source>
</reference>
<reference evidence="1" key="2">
    <citation type="journal article" date="2015" name="Data Brief">
        <title>Shoot transcriptome of the giant reed, Arundo donax.</title>
        <authorList>
            <person name="Barrero R.A."/>
            <person name="Guerrero F.D."/>
            <person name="Moolhuijzen P."/>
            <person name="Goolsby J.A."/>
            <person name="Tidwell J."/>
            <person name="Bellgard S.E."/>
            <person name="Bellgard M.I."/>
        </authorList>
    </citation>
    <scope>NUCLEOTIDE SEQUENCE</scope>
    <source>
        <tissue evidence="1">Shoot tissue taken approximately 20 cm above the soil surface</tissue>
    </source>
</reference>
<protein>
    <submittedName>
        <fullName evidence="1">Uncharacterized protein</fullName>
    </submittedName>
</protein>
<organism evidence="1">
    <name type="scientific">Arundo donax</name>
    <name type="common">Giant reed</name>
    <name type="synonym">Donax arundinaceus</name>
    <dbReference type="NCBI Taxonomy" id="35708"/>
    <lineage>
        <taxon>Eukaryota</taxon>
        <taxon>Viridiplantae</taxon>
        <taxon>Streptophyta</taxon>
        <taxon>Embryophyta</taxon>
        <taxon>Tracheophyta</taxon>
        <taxon>Spermatophyta</taxon>
        <taxon>Magnoliopsida</taxon>
        <taxon>Liliopsida</taxon>
        <taxon>Poales</taxon>
        <taxon>Poaceae</taxon>
        <taxon>PACMAD clade</taxon>
        <taxon>Arundinoideae</taxon>
        <taxon>Arundineae</taxon>
        <taxon>Arundo</taxon>
    </lineage>
</organism>
<accession>A0A0A9AF09</accession>
<name>A0A0A9AF09_ARUDO</name>
<dbReference type="AlphaFoldDB" id="A0A0A9AF09"/>
<proteinExistence type="predicted"/>
<evidence type="ECO:0000313" key="1">
    <source>
        <dbReference type="EMBL" id="JAD45657.1"/>
    </source>
</evidence>
<dbReference type="EMBL" id="GBRH01252238">
    <property type="protein sequence ID" value="JAD45657.1"/>
    <property type="molecule type" value="Transcribed_RNA"/>
</dbReference>